<dbReference type="EMBL" id="FOMX01000020">
    <property type="protein sequence ID" value="SFE82460.1"/>
    <property type="molecule type" value="Genomic_DNA"/>
</dbReference>
<feature type="compositionally biased region" description="Gly residues" evidence="1">
    <location>
        <begin position="14"/>
        <end position="36"/>
    </location>
</feature>
<feature type="region of interest" description="Disordered" evidence="1">
    <location>
        <begin position="1"/>
        <end position="38"/>
    </location>
</feature>
<name>A0A1I2DRC5_9BACT</name>
<reference evidence="3" key="1">
    <citation type="submission" date="2016-10" db="EMBL/GenBank/DDBJ databases">
        <authorList>
            <person name="Varghese N."/>
            <person name="Submissions S."/>
        </authorList>
    </citation>
    <scope>NUCLEOTIDE SEQUENCE [LARGE SCALE GENOMIC DNA]</scope>
    <source>
        <strain evidence="3">ATCC 25963</strain>
    </source>
</reference>
<evidence type="ECO:0000313" key="3">
    <source>
        <dbReference type="Proteomes" id="UP000199400"/>
    </source>
</evidence>
<accession>A0A1I2DRC5</accession>
<evidence type="ECO:0000313" key="2">
    <source>
        <dbReference type="EMBL" id="SFE82460.1"/>
    </source>
</evidence>
<organism evidence="2 3">
    <name type="scientific">Nannocystis exedens</name>
    <dbReference type="NCBI Taxonomy" id="54"/>
    <lineage>
        <taxon>Bacteria</taxon>
        <taxon>Pseudomonadati</taxon>
        <taxon>Myxococcota</taxon>
        <taxon>Polyangia</taxon>
        <taxon>Nannocystales</taxon>
        <taxon>Nannocystaceae</taxon>
        <taxon>Nannocystis</taxon>
    </lineage>
</organism>
<proteinExistence type="predicted"/>
<sequence length="62" mass="6114">MLEARRARPFDSPGGVGFGGPGARGNTHGGSGGGSSYLGIPVNAFTEPGVRTGHGHAVLTPL</sequence>
<evidence type="ECO:0000256" key="1">
    <source>
        <dbReference type="SAM" id="MobiDB-lite"/>
    </source>
</evidence>
<dbReference type="RefSeq" id="WP_096327273.1">
    <property type="nucleotide sequence ID" value="NZ_FOMX01000020.1"/>
</dbReference>
<keyword evidence="3" id="KW-1185">Reference proteome</keyword>
<dbReference type="AlphaFoldDB" id="A0A1I2DRC5"/>
<gene>
    <name evidence="2" type="ORF">SAMN02745121_05665</name>
</gene>
<dbReference type="Proteomes" id="UP000199400">
    <property type="component" value="Unassembled WGS sequence"/>
</dbReference>
<protein>
    <submittedName>
        <fullName evidence="2">Uncharacterized protein</fullName>
    </submittedName>
</protein>